<protein>
    <submittedName>
        <fullName evidence="1">Uncharacterized protein</fullName>
    </submittedName>
</protein>
<keyword evidence="2" id="KW-1185">Reference proteome</keyword>
<gene>
    <name evidence="1" type="ORF">NDU88_010606</name>
</gene>
<evidence type="ECO:0000313" key="1">
    <source>
        <dbReference type="EMBL" id="KAJ1157909.1"/>
    </source>
</evidence>
<dbReference type="Proteomes" id="UP001066276">
    <property type="component" value="Chromosome 5"/>
</dbReference>
<comment type="caution">
    <text evidence="1">The sequence shown here is derived from an EMBL/GenBank/DDBJ whole genome shotgun (WGS) entry which is preliminary data.</text>
</comment>
<organism evidence="1 2">
    <name type="scientific">Pleurodeles waltl</name>
    <name type="common">Iberian ribbed newt</name>
    <dbReference type="NCBI Taxonomy" id="8319"/>
    <lineage>
        <taxon>Eukaryota</taxon>
        <taxon>Metazoa</taxon>
        <taxon>Chordata</taxon>
        <taxon>Craniata</taxon>
        <taxon>Vertebrata</taxon>
        <taxon>Euteleostomi</taxon>
        <taxon>Amphibia</taxon>
        <taxon>Batrachia</taxon>
        <taxon>Caudata</taxon>
        <taxon>Salamandroidea</taxon>
        <taxon>Salamandridae</taxon>
        <taxon>Pleurodelinae</taxon>
        <taxon>Pleurodeles</taxon>
    </lineage>
</organism>
<sequence>MDRILQEITAVGSRLEAMDLKISDLSTASASIRTDIACFCKKVMDLDQRLKTVEEHIRMVPEHDAELRTLRAKLTDLEDRSRRDNVRFFGIPEHKEGTNIKAFLKSLLPELTSLTLSPPLEYQRVHRIGPLHTETSGRPSSIITSFLCHEQAHLVVSMARSQGPFLLEGHEVRVAVDFSRMTNEKRKVMIRKPQRRPSPTEDNLYRTAWNRSGGAPDFDVVDSDISTGSAKRAVTFA</sequence>
<evidence type="ECO:0000313" key="2">
    <source>
        <dbReference type="Proteomes" id="UP001066276"/>
    </source>
</evidence>
<dbReference type="AlphaFoldDB" id="A0AAV7S343"/>
<dbReference type="PANTHER" id="PTHR11505">
    <property type="entry name" value="L1 TRANSPOSABLE ELEMENT-RELATED"/>
    <property type="match status" value="1"/>
</dbReference>
<dbReference type="InterPro" id="IPR004244">
    <property type="entry name" value="Transposase_22"/>
</dbReference>
<name>A0AAV7S343_PLEWA</name>
<dbReference type="EMBL" id="JANPWB010000009">
    <property type="protein sequence ID" value="KAJ1157909.1"/>
    <property type="molecule type" value="Genomic_DNA"/>
</dbReference>
<accession>A0AAV7S343</accession>
<reference evidence="1" key="1">
    <citation type="journal article" date="2022" name="bioRxiv">
        <title>Sequencing and chromosome-scale assembly of the giantPleurodeles waltlgenome.</title>
        <authorList>
            <person name="Brown T."/>
            <person name="Elewa A."/>
            <person name="Iarovenko S."/>
            <person name="Subramanian E."/>
            <person name="Araus A.J."/>
            <person name="Petzold A."/>
            <person name="Susuki M."/>
            <person name="Suzuki K.-i.T."/>
            <person name="Hayashi T."/>
            <person name="Toyoda A."/>
            <person name="Oliveira C."/>
            <person name="Osipova E."/>
            <person name="Leigh N.D."/>
            <person name="Simon A."/>
            <person name="Yun M.H."/>
        </authorList>
    </citation>
    <scope>NUCLEOTIDE SEQUENCE</scope>
    <source>
        <strain evidence="1">20211129_DDA</strain>
        <tissue evidence="1">Liver</tissue>
    </source>
</reference>
<proteinExistence type="predicted"/>
<dbReference type="Gene3D" id="3.30.70.1820">
    <property type="entry name" value="L1 transposable element, RRM domain"/>
    <property type="match status" value="1"/>
</dbReference>